<feature type="region of interest" description="Disordered" evidence="1">
    <location>
        <begin position="217"/>
        <end position="280"/>
    </location>
</feature>
<protein>
    <recommendedName>
        <fullName evidence="4">DUF4378 domain-containing protein</fullName>
    </recommendedName>
</protein>
<reference evidence="2" key="2">
    <citation type="submission" date="2020-05" db="UniProtKB">
        <authorList>
            <consortium name="EnsemblMetazoa"/>
        </authorList>
    </citation>
    <scope>IDENTIFICATION</scope>
    <source>
        <strain evidence="2">maculatus3</strain>
    </source>
</reference>
<proteinExistence type="predicted"/>
<dbReference type="VEuPathDB" id="VectorBase:AMAM021247"/>
<keyword evidence="3" id="KW-1185">Reference proteome</keyword>
<dbReference type="AlphaFoldDB" id="A0A182T7K5"/>
<name>A0A182T7K5_9DIPT</name>
<feature type="compositionally biased region" description="Polar residues" evidence="1">
    <location>
        <begin position="246"/>
        <end position="260"/>
    </location>
</feature>
<feature type="compositionally biased region" description="Low complexity" evidence="1">
    <location>
        <begin position="84"/>
        <end position="106"/>
    </location>
</feature>
<dbReference type="Proteomes" id="UP000075901">
    <property type="component" value="Unassembled WGS sequence"/>
</dbReference>
<accession>A0A182T7K5</accession>
<organism evidence="2 3">
    <name type="scientific">Anopheles maculatus</name>
    <dbReference type="NCBI Taxonomy" id="74869"/>
    <lineage>
        <taxon>Eukaryota</taxon>
        <taxon>Metazoa</taxon>
        <taxon>Ecdysozoa</taxon>
        <taxon>Arthropoda</taxon>
        <taxon>Hexapoda</taxon>
        <taxon>Insecta</taxon>
        <taxon>Pterygota</taxon>
        <taxon>Neoptera</taxon>
        <taxon>Endopterygota</taxon>
        <taxon>Diptera</taxon>
        <taxon>Nematocera</taxon>
        <taxon>Culicoidea</taxon>
        <taxon>Culicidae</taxon>
        <taxon>Anophelinae</taxon>
        <taxon>Anopheles</taxon>
        <taxon>Anopheles maculatus group</taxon>
    </lineage>
</organism>
<evidence type="ECO:0000256" key="1">
    <source>
        <dbReference type="SAM" id="MobiDB-lite"/>
    </source>
</evidence>
<feature type="region of interest" description="Disordered" evidence="1">
    <location>
        <begin position="318"/>
        <end position="371"/>
    </location>
</feature>
<reference evidence="3" key="1">
    <citation type="submission" date="2013-09" db="EMBL/GenBank/DDBJ databases">
        <title>The Genome Sequence of Anopheles maculatus species B.</title>
        <authorList>
            <consortium name="The Broad Institute Genomics Platform"/>
            <person name="Neafsey D.E."/>
            <person name="Besansky N."/>
            <person name="Howell P."/>
            <person name="Walton C."/>
            <person name="Young S.K."/>
            <person name="Zeng Q."/>
            <person name="Gargeya S."/>
            <person name="Fitzgerald M."/>
            <person name="Haas B."/>
            <person name="Abouelleil A."/>
            <person name="Allen A.W."/>
            <person name="Alvarado L."/>
            <person name="Arachchi H.M."/>
            <person name="Berlin A.M."/>
            <person name="Chapman S.B."/>
            <person name="Gainer-Dewar J."/>
            <person name="Goldberg J."/>
            <person name="Griggs A."/>
            <person name="Gujja S."/>
            <person name="Hansen M."/>
            <person name="Howarth C."/>
            <person name="Imamovic A."/>
            <person name="Ireland A."/>
            <person name="Larimer J."/>
            <person name="McCowan C."/>
            <person name="Murphy C."/>
            <person name="Pearson M."/>
            <person name="Poon T.W."/>
            <person name="Priest M."/>
            <person name="Roberts A."/>
            <person name="Saif S."/>
            <person name="Shea T."/>
            <person name="Sisk P."/>
            <person name="Sykes S."/>
            <person name="Wortman J."/>
            <person name="Nusbaum C."/>
            <person name="Birren B."/>
        </authorList>
    </citation>
    <scope>NUCLEOTIDE SEQUENCE [LARGE SCALE GENOMIC DNA]</scope>
    <source>
        <strain evidence="3">maculatus3</strain>
    </source>
</reference>
<feature type="region of interest" description="Disordered" evidence="1">
    <location>
        <begin position="413"/>
        <end position="432"/>
    </location>
</feature>
<feature type="compositionally biased region" description="Acidic residues" evidence="1">
    <location>
        <begin position="107"/>
        <end position="116"/>
    </location>
</feature>
<dbReference type="EnsemblMetazoa" id="AMAM021247-RA">
    <property type="protein sequence ID" value="AMAM021247-PA"/>
    <property type="gene ID" value="AMAM021247"/>
</dbReference>
<evidence type="ECO:0000313" key="3">
    <source>
        <dbReference type="Proteomes" id="UP000075901"/>
    </source>
</evidence>
<feature type="region of interest" description="Disordered" evidence="1">
    <location>
        <begin position="39"/>
        <end position="116"/>
    </location>
</feature>
<feature type="compositionally biased region" description="Basic and acidic residues" evidence="1">
    <location>
        <begin position="233"/>
        <end position="242"/>
    </location>
</feature>
<feature type="compositionally biased region" description="Low complexity" evidence="1">
    <location>
        <begin position="269"/>
        <end position="280"/>
    </location>
</feature>
<evidence type="ECO:0008006" key="4">
    <source>
        <dbReference type="Google" id="ProtNLM"/>
    </source>
</evidence>
<evidence type="ECO:0000313" key="2">
    <source>
        <dbReference type="EnsemblMetazoa" id="AMAM021247-PA"/>
    </source>
</evidence>
<feature type="compositionally biased region" description="Polar residues" evidence="1">
    <location>
        <begin position="43"/>
        <end position="61"/>
    </location>
</feature>
<sequence length="604" mass="67329">MEALFEDAKICVLERFQRNEGQLKEALLEQSIKIIHRKGASDTDANTTQSVEDSASLQSTAMGEETVRTVEQQEEVLEKELPHDAVTAATNDTTTTEQTEQPVDEVVSQEEPDALEGSELPKCLLSSTVNGWSPNSRRSIESVDCESSATVELSVPLVTEEKVQAELNDVEDDDLDTISSDTSISIAQSLKETSEGSSISNITTPTTVTPTMAVESIENKDVVTNEPHQYDQTNEREDDDVKAISPKQNSSKLTLETTENSYDEDIFHTKSSSASATDQAATTSELAKRLATLHDELEELSETFERTPLMKSPITAASFAPKSDQFEDQNSSEETITFDYDDDRVESPSPSGDPSKDDDDKASNSASVSQNAAKIEVKLRSKVLTSSDTVAIVSSSNSVHNRDYPAPLQQLYHHHHHQTEPVSSSSSSPNIGVRMPDIINEAEVLRRQQLQIEQEIKELEQQVGFFREIPNKPPPPYIPPANGSPLALLFPSEPRIDELIDGRVEELHRDRIAPENLRSDHVTNVYEKLILDMCKELYRELRPAEPTVSFRTIPHDKRPLETHDDDARWTNFDREEIEVKDRITDELLKSLLAEALQDMVEACD</sequence>